<reference evidence="2 3" key="1">
    <citation type="submission" date="2018-06" db="EMBL/GenBank/DDBJ databases">
        <title>The draft genome sequence of Crocinitomix sp. SM1701.</title>
        <authorList>
            <person name="Zhang X."/>
        </authorList>
    </citation>
    <scope>NUCLEOTIDE SEQUENCE [LARGE SCALE GENOMIC DNA]</scope>
    <source>
        <strain evidence="2 3">SM1701</strain>
    </source>
</reference>
<dbReference type="EMBL" id="QKSB01000015">
    <property type="protein sequence ID" value="PZE15877.1"/>
    <property type="molecule type" value="Genomic_DNA"/>
</dbReference>
<keyword evidence="1" id="KW-0732">Signal</keyword>
<organism evidence="2 3">
    <name type="scientific">Putridiphycobacter roseus</name>
    <dbReference type="NCBI Taxonomy" id="2219161"/>
    <lineage>
        <taxon>Bacteria</taxon>
        <taxon>Pseudomonadati</taxon>
        <taxon>Bacteroidota</taxon>
        <taxon>Flavobacteriia</taxon>
        <taxon>Flavobacteriales</taxon>
        <taxon>Crocinitomicaceae</taxon>
        <taxon>Putridiphycobacter</taxon>
    </lineage>
</organism>
<dbReference type="RefSeq" id="WP_111064507.1">
    <property type="nucleotide sequence ID" value="NZ_JBHUCU010000016.1"/>
</dbReference>
<accession>A0A2W1MVN0</accession>
<sequence length="361" mass="38576">MKKLNLLFVTLCSTLLGHATILTVDNNIDSPAQYAVLQTAVDAASDGDTIYVVGSPTIYANTTITKKIHLIGDGYNTNKQDPAISKVNNILLRTSASTTSTGSTIEGLEISSLSIQGNSYSSSNTKFIDSVTVRFCNITYSLVLNKYVSYITINNNIVYQILNIATTSAAQGQSHIVAKNNIIRSNSYVGNAYHFATFSNNNFISTVTTSQVSKKVNFNNNIFHGMSPNHYATSQDGNIYTNNISYSTSNNVFDITFPNSGSGNLEGVDPLFVSKATLTAFDAMDDYNLQAGSPALNAGSDGTDIGITGGTSPWQEDGASTSGFMYGREASIPQVNEVNIQNSNLPIGGNLIIQVKGQTNP</sequence>
<dbReference type="InterPro" id="IPR012334">
    <property type="entry name" value="Pectin_lyas_fold"/>
</dbReference>
<dbReference type="OrthoDB" id="1085134at2"/>
<dbReference type="Gene3D" id="2.160.20.10">
    <property type="entry name" value="Single-stranded right-handed beta-helix, Pectin lyase-like"/>
    <property type="match status" value="1"/>
</dbReference>
<comment type="caution">
    <text evidence="2">The sequence shown here is derived from an EMBL/GenBank/DDBJ whole genome shotgun (WGS) entry which is preliminary data.</text>
</comment>
<evidence type="ECO:0008006" key="4">
    <source>
        <dbReference type="Google" id="ProtNLM"/>
    </source>
</evidence>
<evidence type="ECO:0000313" key="2">
    <source>
        <dbReference type="EMBL" id="PZE15877.1"/>
    </source>
</evidence>
<protein>
    <recommendedName>
        <fullName evidence="4">Right handed beta helix domain-containing protein</fullName>
    </recommendedName>
</protein>
<evidence type="ECO:0000313" key="3">
    <source>
        <dbReference type="Proteomes" id="UP000249248"/>
    </source>
</evidence>
<feature type="chain" id="PRO_5016035038" description="Right handed beta helix domain-containing protein" evidence="1">
    <location>
        <begin position="20"/>
        <end position="361"/>
    </location>
</feature>
<feature type="signal peptide" evidence="1">
    <location>
        <begin position="1"/>
        <end position="19"/>
    </location>
</feature>
<dbReference type="SUPFAM" id="SSF51126">
    <property type="entry name" value="Pectin lyase-like"/>
    <property type="match status" value="1"/>
</dbReference>
<dbReference type="InterPro" id="IPR011050">
    <property type="entry name" value="Pectin_lyase_fold/virulence"/>
</dbReference>
<keyword evidence="3" id="KW-1185">Reference proteome</keyword>
<evidence type="ECO:0000256" key="1">
    <source>
        <dbReference type="SAM" id="SignalP"/>
    </source>
</evidence>
<name>A0A2W1MVN0_9FLAO</name>
<dbReference type="AlphaFoldDB" id="A0A2W1MVN0"/>
<proteinExistence type="predicted"/>
<gene>
    <name evidence="2" type="ORF">DNU06_15980</name>
</gene>
<dbReference type="Proteomes" id="UP000249248">
    <property type="component" value="Unassembled WGS sequence"/>
</dbReference>